<sequence>LPLGTPTLQATRTGNWTRPDNIFGTENVLELVTTCVTAPDLRGPRTDHVPIHLTLKLSSMKTKEAPRRNWRDTDWEKFNKRLSTLLSPIPPQPLASNEEFQNLAKHVTKAITTTMEELVPHTKPCPHSKHWWTKSLTTKCKQLRCLTHE</sequence>
<dbReference type="Proteomes" id="UP000719766">
    <property type="component" value="Unassembled WGS sequence"/>
</dbReference>
<comment type="caution">
    <text evidence="1">The sequence shown here is derived from an EMBL/GenBank/DDBJ whole genome shotgun (WGS) entry which is preliminary data.</text>
</comment>
<evidence type="ECO:0000313" key="1">
    <source>
        <dbReference type="EMBL" id="KAG1793280.1"/>
    </source>
</evidence>
<reference evidence="1" key="1">
    <citation type="journal article" date="2020" name="New Phytol.">
        <title>Comparative genomics reveals dynamic genome evolution in host specialist ectomycorrhizal fungi.</title>
        <authorList>
            <person name="Lofgren L.A."/>
            <person name="Nguyen N.H."/>
            <person name="Vilgalys R."/>
            <person name="Ruytinx J."/>
            <person name="Liao H.L."/>
            <person name="Branco S."/>
            <person name="Kuo A."/>
            <person name="LaButti K."/>
            <person name="Lipzen A."/>
            <person name="Andreopoulos W."/>
            <person name="Pangilinan J."/>
            <person name="Riley R."/>
            <person name="Hundley H."/>
            <person name="Na H."/>
            <person name="Barry K."/>
            <person name="Grigoriev I.V."/>
            <person name="Stajich J.E."/>
            <person name="Kennedy P.G."/>
        </authorList>
    </citation>
    <scope>NUCLEOTIDE SEQUENCE</scope>
    <source>
        <strain evidence="1">S12</strain>
    </source>
</reference>
<protein>
    <recommendedName>
        <fullName evidence="3">Endonuclease/exonuclease/phosphatase domain-containing protein</fullName>
    </recommendedName>
</protein>
<gene>
    <name evidence="1" type="ORF">HD556DRAFT_1215094</name>
</gene>
<feature type="non-terminal residue" evidence="1">
    <location>
        <position position="1"/>
    </location>
</feature>
<proteinExistence type="predicted"/>
<keyword evidence="2" id="KW-1185">Reference proteome</keyword>
<feature type="non-terminal residue" evidence="1">
    <location>
        <position position="149"/>
    </location>
</feature>
<organism evidence="1 2">
    <name type="scientific">Suillus plorans</name>
    <dbReference type="NCBI Taxonomy" id="116603"/>
    <lineage>
        <taxon>Eukaryota</taxon>
        <taxon>Fungi</taxon>
        <taxon>Dikarya</taxon>
        <taxon>Basidiomycota</taxon>
        <taxon>Agaricomycotina</taxon>
        <taxon>Agaricomycetes</taxon>
        <taxon>Agaricomycetidae</taxon>
        <taxon>Boletales</taxon>
        <taxon>Suillineae</taxon>
        <taxon>Suillaceae</taxon>
        <taxon>Suillus</taxon>
    </lineage>
</organism>
<dbReference type="OrthoDB" id="3261136at2759"/>
<accession>A0A9P7AQV8</accession>
<evidence type="ECO:0000313" key="2">
    <source>
        <dbReference type="Proteomes" id="UP000719766"/>
    </source>
</evidence>
<dbReference type="EMBL" id="JABBWE010000031">
    <property type="protein sequence ID" value="KAG1793280.1"/>
    <property type="molecule type" value="Genomic_DNA"/>
</dbReference>
<dbReference type="RefSeq" id="XP_041159736.1">
    <property type="nucleotide sequence ID" value="XM_041296662.1"/>
</dbReference>
<evidence type="ECO:0008006" key="3">
    <source>
        <dbReference type="Google" id="ProtNLM"/>
    </source>
</evidence>
<dbReference type="AlphaFoldDB" id="A0A9P7AQV8"/>
<name>A0A9P7AQV8_9AGAM</name>
<dbReference type="GeneID" id="64590426"/>